<keyword evidence="4" id="KW-1185">Reference proteome</keyword>
<feature type="domain" description="p-hydroxybenzoic acid efflux pump subunit AaeA-like beta-barrel" evidence="2">
    <location>
        <begin position="303"/>
        <end position="393"/>
    </location>
</feature>
<sequence>MGILRALWKEYIVSYSAQVVEPGILKAAWQKYGAPLIVIALAVAVIVTVTRNWNGWEGGRAQQTTNDAYVRGDVTPLSTKISGIVRQVRVNDYQIVHKGDILVQLDDDDYRAQVDQAAAAVEAARAAIENNVRQRELQDAKIDRALTGIDEADAQIVAAQAGREATRADVTRARLERTRQEALIASKATTQQMVESAVANEERFTAQVTSRDADLAQAHTLRRSNQAAAEAERGGKLVLESQEAQLVADLHARQAALAAAQVNLGYTRILAPADGTVGERQVRPGQLVSPGTQVIPFVDTTRWVAANFRETQLTNIKPGDGVEVRIDVFPGQVIKGRVLEIAPASGSQFALLPPDNATGNFTKVVQRVPVKIVLDESPLNHQLRPGLSAVVTVRTGR</sequence>
<dbReference type="InterPro" id="IPR058634">
    <property type="entry name" value="AaeA-lik-b-barrel"/>
</dbReference>
<reference evidence="3" key="1">
    <citation type="submission" date="2021-04" db="EMBL/GenBank/DDBJ databases">
        <title>Phylogenetic analysis of Acidobacteriaceae.</title>
        <authorList>
            <person name="Qiu L."/>
            <person name="Zhang Q."/>
        </authorList>
    </citation>
    <scope>NUCLEOTIDE SEQUENCE</scope>
    <source>
        <strain evidence="3">DSM 25168</strain>
    </source>
</reference>
<dbReference type="PANTHER" id="PTHR30386">
    <property type="entry name" value="MEMBRANE FUSION SUBUNIT OF EMRAB-TOLC MULTIDRUG EFFLUX PUMP"/>
    <property type="match status" value="1"/>
</dbReference>
<dbReference type="Gene3D" id="1.10.287.470">
    <property type="entry name" value="Helix hairpin bin"/>
    <property type="match status" value="1"/>
</dbReference>
<evidence type="ECO:0000259" key="1">
    <source>
        <dbReference type="Pfam" id="PF25917"/>
    </source>
</evidence>
<dbReference type="InterPro" id="IPR050739">
    <property type="entry name" value="MFP"/>
</dbReference>
<dbReference type="InterPro" id="IPR058625">
    <property type="entry name" value="MdtA-like_BSH"/>
</dbReference>
<dbReference type="GO" id="GO:0055085">
    <property type="term" value="P:transmembrane transport"/>
    <property type="evidence" value="ECO:0007669"/>
    <property type="project" value="InterPro"/>
</dbReference>
<protein>
    <submittedName>
        <fullName evidence="3">HlyD family secretion protein</fullName>
    </submittedName>
</protein>
<dbReference type="KEGG" id="orp:MOP44_04395"/>
<evidence type="ECO:0000313" key="4">
    <source>
        <dbReference type="Proteomes" id="UP001059380"/>
    </source>
</evidence>
<dbReference type="PANTHER" id="PTHR30386:SF24">
    <property type="entry name" value="MULTIDRUG RESISTANCE EFFLUX PUMP"/>
    <property type="match status" value="1"/>
</dbReference>
<dbReference type="AlphaFoldDB" id="A0A9J7BRH8"/>
<dbReference type="PRINTS" id="PR01490">
    <property type="entry name" value="RTXTOXIND"/>
</dbReference>
<proteinExistence type="predicted"/>
<dbReference type="Gene3D" id="2.40.30.170">
    <property type="match status" value="1"/>
</dbReference>
<accession>A0A9J7BRH8</accession>
<evidence type="ECO:0000313" key="3">
    <source>
        <dbReference type="EMBL" id="UWZ85185.1"/>
    </source>
</evidence>
<dbReference type="Proteomes" id="UP001059380">
    <property type="component" value="Chromosome"/>
</dbReference>
<dbReference type="SUPFAM" id="SSF111369">
    <property type="entry name" value="HlyD-like secretion proteins"/>
    <property type="match status" value="2"/>
</dbReference>
<evidence type="ECO:0000259" key="2">
    <source>
        <dbReference type="Pfam" id="PF25963"/>
    </source>
</evidence>
<organism evidence="3 4">
    <name type="scientific">Occallatibacter riparius</name>
    <dbReference type="NCBI Taxonomy" id="1002689"/>
    <lineage>
        <taxon>Bacteria</taxon>
        <taxon>Pseudomonadati</taxon>
        <taxon>Acidobacteriota</taxon>
        <taxon>Terriglobia</taxon>
        <taxon>Terriglobales</taxon>
        <taxon>Acidobacteriaceae</taxon>
        <taxon>Occallatibacter</taxon>
    </lineage>
</organism>
<feature type="domain" description="Multidrug resistance protein MdtA-like barrel-sandwich hybrid" evidence="1">
    <location>
        <begin position="78"/>
        <end position="294"/>
    </location>
</feature>
<dbReference type="RefSeq" id="WP_260794701.1">
    <property type="nucleotide sequence ID" value="NZ_CP093313.1"/>
</dbReference>
<name>A0A9J7BRH8_9BACT</name>
<dbReference type="EMBL" id="CP093313">
    <property type="protein sequence ID" value="UWZ85185.1"/>
    <property type="molecule type" value="Genomic_DNA"/>
</dbReference>
<gene>
    <name evidence="3" type="ORF">MOP44_04395</name>
</gene>
<dbReference type="Pfam" id="PF25917">
    <property type="entry name" value="BSH_RND"/>
    <property type="match status" value="1"/>
</dbReference>
<dbReference type="Pfam" id="PF25963">
    <property type="entry name" value="Beta-barrel_AAEA"/>
    <property type="match status" value="1"/>
</dbReference>
<dbReference type="Gene3D" id="2.40.50.100">
    <property type="match status" value="1"/>
</dbReference>